<evidence type="ECO:0000313" key="4">
    <source>
        <dbReference type="Proteomes" id="UP000054375"/>
    </source>
</evidence>
<name>A0A101RYQ6_9ACTN</name>
<sequence length="575" mass="61994">MVATFDRAQFNADETAVRKRLEKYGLHKDPTFMRAFDGYMHQLSENGRWIEQGHTPNENWAGTAADDLMAQFDRLNALHVPAQKWRDAYKEHRTSISKAGRFTSAFTSKLTQIANEARRHKYLWSKTEPYYPAKKAAEDGGMILESSPPGEILNGKNFGFERWSDAPVQARLWTQMSDHYVDGAEGPGPVKAIMLGGRVASSVLSRYEWPHLEKMIKAGKVPHMHVKLMGWRNESEDSANWSLTTRESFNVHSQGTFDRIPSPDSDFADKQNRWRGKEKARNASSSSSSPSSSGQSSSSGGVRLESFHEVFDDPTAVVCMSDPYAAGADISVSPEELSRASSGGGVLLSTEGLTGDDLTRVNVLNEMAALEAGKQSLREKIAIFESQQQQRRMSAATEAWNTEQLTQGMSRMSPYGPSSGDVSPRTAAPHAGYFPQTTAQSPFPTSRYGVDPALMASYGAAAPVQGIQKFNPTASTYDNTGYAASHSSGGVPLGSASSYSDSSGGGVPLGYSSSEGGVSVGNRTPSPKEFEQPAPAPAESASKPKKSGGGGGGKNKKEPSAALKWLAGASKGPRR</sequence>
<reference evidence="3 4" key="1">
    <citation type="submission" date="2015-10" db="EMBL/GenBank/DDBJ databases">
        <title>Draft genome sequence of Streptomyces griseorubiginosus DSM 40469, type strain for the species Streptomyces griseorubiginosus.</title>
        <authorList>
            <person name="Ruckert C."/>
            <person name="Winkler A."/>
            <person name="Kalinowski J."/>
            <person name="Kampfer P."/>
            <person name="Glaeser S."/>
        </authorList>
    </citation>
    <scope>NUCLEOTIDE SEQUENCE [LARGE SCALE GENOMIC DNA]</scope>
    <source>
        <strain evidence="3 4">DSM 40469</strain>
    </source>
</reference>
<protein>
    <submittedName>
        <fullName evidence="3">Uncharacterized protein</fullName>
    </submittedName>
</protein>
<feature type="region of interest" description="Disordered" evidence="2">
    <location>
        <begin position="254"/>
        <end position="301"/>
    </location>
</feature>
<evidence type="ECO:0000313" key="3">
    <source>
        <dbReference type="EMBL" id="KUN64137.1"/>
    </source>
</evidence>
<feature type="coiled-coil region" evidence="1">
    <location>
        <begin position="360"/>
        <end position="387"/>
    </location>
</feature>
<dbReference type="EMBL" id="LMWV01000020">
    <property type="protein sequence ID" value="KUN64137.1"/>
    <property type="molecule type" value="Genomic_DNA"/>
</dbReference>
<feature type="region of interest" description="Disordered" evidence="2">
    <location>
        <begin position="484"/>
        <end position="575"/>
    </location>
</feature>
<dbReference type="RefSeq" id="WP_062240886.1">
    <property type="nucleotide sequence ID" value="NZ_JBIBHB010000004.1"/>
</dbReference>
<organism evidence="3 4">
    <name type="scientific">Streptomyces griseorubiginosus</name>
    <dbReference type="NCBI Taxonomy" id="67304"/>
    <lineage>
        <taxon>Bacteria</taxon>
        <taxon>Bacillati</taxon>
        <taxon>Actinomycetota</taxon>
        <taxon>Actinomycetes</taxon>
        <taxon>Kitasatosporales</taxon>
        <taxon>Streptomycetaceae</taxon>
        <taxon>Streptomyces</taxon>
    </lineage>
</organism>
<evidence type="ECO:0000256" key="1">
    <source>
        <dbReference type="SAM" id="Coils"/>
    </source>
</evidence>
<keyword evidence="4" id="KW-1185">Reference proteome</keyword>
<feature type="compositionally biased region" description="Low complexity" evidence="2">
    <location>
        <begin position="284"/>
        <end position="301"/>
    </location>
</feature>
<accession>A0A101RYQ6</accession>
<feature type="compositionally biased region" description="Low complexity" evidence="2">
    <location>
        <begin position="510"/>
        <end position="521"/>
    </location>
</feature>
<dbReference type="AlphaFoldDB" id="A0A101RYQ6"/>
<comment type="caution">
    <text evidence="3">The sequence shown here is derived from an EMBL/GenBank/DDBJ whole genome shotgun (WGS) entry which is preliminary data.</text>
</comment>
<dbReference type="Proteomes" id="UP000054375">
    <property type="component" value="Unassembled WGS sequence"/>
</dbReference>
<keyword evidence="1" id="KW-0175">Coiled coil</keyword>
<feature type="region of interest" description="Disordered" evidence="2">
    <location>
        <begin position="408"/>
        <end position="443"/>
    </location>
</feature>
<proteinExistence type="predicted"/>
<gene>
    <name evidence="3" type="ORF">AQJ54_24150</name>
</gene>
<feature type="compositionally biased region" description="Basic and acidic residues" evidence="2">
    <location>
        <begin position="267"/>
        <end position="281"/>
    </location>
</feature>
<evidence type="ECO:0000256" key="2">
    <source>
        <dbReference type="SAM" id="MobiDB-lite"/>
    </source>
</evidence>